<dbReference type="InterPro" id="IPR002213">
    <property type="entry name" value="UDP_glucos_trans"/>
</dbReference>
<dbReference type="CDD" id="cd03784">
    <property type="entry name" value="GT1_Gtf-like"/>
    <property type="match status" value="1"/>
</dbReference>
<evidence type="ECO:0000313" key="8">
    <source>
        <dbReference type="Proteomes" id="UP001602245"/>
    </source>
</evidence>
<feature type="domain" description="Erythromycin biosynthesis protein CIII-like N-terminal" evidence="6">
    <location>
        <begin position="23"/>
        <end position="238"/>
    </location>
</feature>
<evidence type="ECO:0000256" key="2">
    <source>
        <dbReference type="ARBA" id="ARBA00022676"/>
    </source>
</evidence>
<evidence type="ECO:0000256" key="4">
    <source>
        <dbReference type="SAM" id="MobiDB-lite"/>
    </source>
</evidence>
<keyword evidence="2" id="KW-0328">Glycosyltransferase</keyword>
<dbReference type="SUPFAM" id="SSF53756">
    <property type="entry name" value="UDP-Glycosyltransferase/glycogen phosphorylase"/>
    <property type="match status" value="1"/>
</dbReference>
<dbReference type="Pfam" id="PF21036">
    <property type="entry name" value="EryCIII-like_N"/>
    <property type="match status" value="1"/>
</dbReference>
<proteinExistence type="inferred from homology"/>
<protein>
    <submittedName>
        <fullName evidence="7">Nucleotide disphospho-sugar-binding domain-containing protein</fullName>
    </submittedName>
</protein>
<evidence type="ECO:0000259" key="6">
    <source>
        <dbReference type="Pfam" id="PF21036"/>
    </source>
</evidence>
<comment type="similarity">
    <text evidence="1">Belongs to the glycosyltransferase 28 family.</text>
</comment>
<dbReference type="InterPro" id="IPR010610">
    <property type="entry name" value="EryCIII-like_C"/>
</dbReference>
<accession>A0ABW6WZF4</accession>
<evidence type="ECO:0000256" key="1">
    <source>
        <dbReference type="ARBA" id="ARBA00006962"/>
    </source>
</evidence>
<feature type="domain" description="Erythromycin biosynthesis protein CIII-like C-terminal" evidence="5">
    <location>
        <begin position="254"/>
        <end position="388"/>
    </location>
</feature>
<dbReference type="PROSITE" id="PS51257">
    <property type="entry name" value="PROKAR_LIPOPROTEIN"/>
    <property type="match status" value="1"/>
</dbReference>
<comment type="caution">
    <text evidence="7">The sequence shown here is derived from an EMBL/GenBank/DDBJ whole genome shotgun (WGS) entry which is preliminary data.</text>
</comment>
<dbReference type="EMBL" id="JBIAZU010000012">
    <property type="protein sequence ID" value="MFF5297616.1"/>
    <property type="molecule type" value="Genomic_DNA"/>
</dbReference>
<feature type="compositionally biased region" description="Low complexity" evidence="4">
    <location>
        <begin position="184"/>
        <end position="195"/>
    </location>
</feature>
<keyword evidence="3" id="KW-0808">Transferase</keyword>
<dbReference type="RefSeq" id="WP_020513889.1">
    <property type="nucleotide sequence ID" value="NZ_JBIAZU010000012.1"/>
</dbReference>
<name>A0ABW6WZF4_9ACTN</name>
<evidence type="ECO:0000256" key="3">
    <source>
        <dbReference type="ARBA" id="ARBA00022679"/>
    </source>
</evidence>
<dbReference type="PANTHER" id="PTHR48050">
    <property type="entry name" value="STEROL 3-BETA-GLUCOSYLTRANSFERASE"/>
    <property type="match status" value="1"/>
</dbReference>
<reference evidence="7 8" key="1">
    <citation type="submission" date="2024-10" db="EMBL/GenBank/DDBJ databases">
        <title>The Natural Products Discovery Center: Release of the First 8490 Sequenced Strains for Exploring Actinobacteria Biosynthetic Diversity.</title>
        <authorList>
            <person name="Kalkreuter E."/>
            <person name="Kautsar S.A."/>
            <person name="Yang D."/>
            <person name="Bader C.D."/>
            <person name="Teijaro C.N."/>
            <person name="Fluegel L."/>
            <person name="Davis C.M."/>
            <person name="Simpson J.R."/>
            <person name="Lauterbach L."/>
            <person name="Steele A.D."/>
            <person name="Gui C."/>
            <person name="Meng S."/>
            <person name="Li G."/>
            <person name="Viehrig K."/>
            <person name="Ye F."/>
            <person name="Su P."/>
            <person name="Kiefer A.F."/>
            <person name="Nichols A."/>
            <person name="Cepeda A.J."/>
            <person name="Yan W."/>
            <person name="Fan B."/>
            <person name="Jiang Y."/>
            <person name="Adhikari A."/>
            <person name="Zheng C.-J."/>
            <person name="Schuster L."/>
            <person name="Cowan T.M."/>
            <person name="Smanski M.J."/>
            <person name="Chevrette M.G."/>
            <person name="De Carvalho L.P.S."/>
            <person name="Shen B."/>
        </authorList>
    </citation>
    <scope>NUCLEOTIDE SEQUENCE [LARGE SCALE GENOMIC DNA]</scope>
    <source>
        <strain evidence="7 8">NPDC000087</strain>
    </source>
</reference>
<dbReference type="InterPro" id="IPR050426">
    <property type="entry name" value="Glycosyltransferase_28"/>
</dbReference>
<dbReference type="Pfam" id="PF06722">
    <property type="entry name" value="EryCIII-like_C"/>
    <property type="match status" value="1"/>
</dbReference>
<dbReference type="PANTHER" id="PTHR48050:SF13">
    <property type="entry name" value="STEROL 3-BETA-GLUCOSYLTRANSFERASE UGT80A2"/>
    <property type="match status" value="1"/>
</dbReference>
<gene>
    <name evidence="7" type="ORF">ACFY35_49990</name>
</gene>
<dbReference type="InterPro" id="IPR048284">
    <property type="entry name" value="EryCIII-like_N"/>
</dbReference>
<organism evidence="7 8">
    <name type="scientific">Paractinoplanes globisporus</name>
    <dbReference type="NCBI Taxonomy" id="113565"/>
    <lineage>
        <taxon>Bacteria</taxon>
        <taxon>Bacillati</taxon>
        <taxon>Actinomycetota</taxon>
        <taxon>Actinomycetes</taxon>
        <taxon>Micromonosporales</taxon>
        <taxon>Micromonosporaceae</taxon>
        <taxon>Paractinoplanes</taxon>
    </lineage>
</organism>
<dbReference type="Proteomes" id="UP001602245">
    <property type="component" value="Unassembled WGS sequence"/>
</dbReference>
<sequence length="391" mass="40091">MRIVFVAAPLQGHLLPLVPLAAACRDAGHEVLLASGGFPADVRGLRTADIGAGFSLPRTAIRVALRHPGIARAELRGEAGLAMVGELFGRANLALVDPLHEVVERERPDLIVFESLGEAGAIVAARLSIPTVLQENTLWPATDLFRAVTTSSALAKLDIPNPELTITVLPPSLRGAAVPSPLGSPSAPHRPSRAPLHLAESSPTPASPIPMRPVPFSGGGSVPDWLLEPGDRPRVLVSRSTLNGPNDGDPGPAVVAAAAAVDAEFVLVRPATTRGLPPNVRAVDRVPLDEVLVHAAAFVHHAGAGSVLGGLAAGIPQLVTPGAGDRRHNATLLAARGAGLAVEAKAITAADLTRLLTDSGLRAAAREVALEIAAMPAPATVVPELEKLVGS</sequence>
<evidence type="ECO:0000259" key="5">
    <source>
        <dbReference type="Pfam" id="PF06722"/>
    </source>
</evidence>
<keyword evidence="8" id="KW-1185">Reference proteome</keyword>
<dbReference type="Gene3D" id="3.40.50.2000">
    <property type="entry name" value="Glycogen Phosphorylase B"/>
    <property type="match status" value="2"/>
</dbReference>
<evidence type="ECO:0000313" key="7">
    <source>
        <dbReference type="EMBL" id="MFF5297616.1"/>
    </source>
</evidence>
<feature type="region of interest" description="Disordered" evidence="4">
    <location>
        <begin position="177"/>
        <end position="211"/>
    </location>
</feature>